<dbReference type="SMART" id="SM00220">
    <property type="entry name" value="S_TKc"/>
    <property type="match status" value="1"/>
</dbReference>
<dbReference type="Pfam" id="PF00433">
    <property type="entry name" value="Pkinase_C"/>
    <property type="match status" value="1"/>
</dbReference>
<dbReference type="Pfam" id="PF18201">
    <property type="entry name" value="PIH1_CS"/>
    <property type="match status" value="1"/>
</dbReference>
<dbReference type="OrthoDB" id="546764at2759"/>
<dbReference type="GO" id="GO:0005737">
    <property type="term" value="C:cytoplasm"/>
    <property type="evidence" value="ECO:0007669"/>
    <property type="project" value="UniProtKB-SubCell"/>
</dbReference>
<feature type="region of interest" description="Disordered" evidence="12">
    <location>
        <begin position="247"/>
        <end position="269"/>
    </location>
</feature>
<sequence>MSQANGNKEFSMTKEELDKFEKALKDEEFRKLLVEYAQEISDPENKKKYEEEIAQMEKMRGMDVKFVNPEGGYVVKTRDLGSNVKAFVNICMNQHIGQASSQYTEREENGKKRAGHQWNIPYSLSQPREDVDREMNFLNVLVCDLTLVAGKHCTVYDAVFHPDTYKKGQEDKRFKQLMIDTAIDGILREFKAKLDKKNLKFPKMTFKGVKQSTIIRTKTNEVPKDSAELMFGGEKFPYPYSDEPKVVTKEKKPTVKDGQRHKKKTDDPSVPEFRIVHRGLIDLQNFTNARDSNPTTRPKELVVYIDLPLLESAAHLELDILEKQLVLEVTCTKLASHATGSKDKQYNSLSNEGLKSEDLTNHIHVIQLENSDCCLNMIHIALPYPIDEEKGSAKFDKSKRQLTVTLPVLPATDISQMDMGIVADQVEDEVQPNSLQLSNQDVEPFSGELQQPKGDSVEQSLKVNNRKLSDESNEENKVLHICGVEDETDIRFQLPSSSSELCSPCFFTTPPYRYHQHDDVITFIIDVQNIALDSVSLGFKKNKAYISFPSGKSHPGELPAPEYALYLQFPDDHNLDSDLCNIDVNEENLVLNLYKQESCKGMWDSFEAGSGEESLKTQFFVSEKMVDKMMEEVAEQDPWSTAAPNGEAHAKVSSLTDDCLTIRTDRTDQGKSLGNGEFLESHIDAKNEKLDKRRMGDNISSYEEVKVTKVVKDLERIQLEESQHITKSNGERNGNTVMSDSEDPDSKEAIAEKGDSFVPIDVISNAVRSRRSILRRTSSTSTDDSQGDENESNGVPDSPSKKNVRFNLNPNVRVFSNKKDKKKRKLEARLKAEARKHSFESESSGSEYSNGTSPVDSGTGWDAFDDQSRRTGTYSENGDTVSKVNDVHCEDDSVYKVLVKLPDGRSYFIFRRYNEFYNLYEKIKKVFPDLNIKLPGKRRLGNNFDPEFIRMRREGLNEFTSKIISHPSAIEQSLRNKVFELQALLLEDYFPVIAISETWLDPSFMDFELVLSTKLWKSANITPIHKDGDHEPVENYRGILLLSIIGKCQERIVYNAIYNQVISFVHDSHHGFLTDRSCTTQLLLVHYDWFKVLDKSGQVNVVFIDFSKAFDLVCHDILLAKLYRYGDHGDFLNCCKHYLTERQQCVVVKGEASNWLTVTSGVRQGSLLSPLFFTIYINDLPGVISKNSSIALYADDGKMYRVINTQEDLLSFLSDIDKISDWCEMNRMTINTKKCKIMQITRKKAPLAGEYNIEGQPLECVNVYKDLGLFTASGLSWNQHIDRITAEANRVLGPDIRLFLSLDNPKNAQVNNDNEQFGADEDDSLAKDLNRIDLGDSYNQKAKPSDFLFLKVIGKGSFGKVFLAKNKQEDQFYAIKVLNKAAIRKRNEAKHIMAERNVLLMNVKHPFLVGLHYSFQTRDKLYFVLDYVNGGELFFHLQKERYFPEARARFYAAEIASAIGYLHSLQIIYRDLKPENILLDHKGHVVLTDFGLCKEGIEPSGTTSTFCGTPEYLAPEVLRKQEYDKTVDWWCLGAVLYEMMYGLPPFYSRDTAEMYDNILHKPLRLRTNISASARNVLEKLLQKDRSKRLGVGENDFEEVKNHPFFQSIDWQLLYDKKIEPPYNPNVTGQLDLRHFDPEFVREPVPGSVGKSADSAFLSASVDDPDDAFVGFTYVAPMEEVLHE</sequence>
<dbReference type="Pfam" id="PF08190">
    <property type="entry name" value="PIH1"/>
    <property type="match status" value="1"/>
</dbReference>
<dbReference type="GO" id="GO:0060285">
    <property type="term" value="P:cilium-dependent cell motility"/>
    <property type="evidence" value="ECO:0007669"/>
    <property type="project" value="UniProtKB-UniRule"/>
</dbReference>
<proteinExistence type="inferred from homology"/>
<dbReference type="SUPFAM" id="SSF64268">
    <property type="entry name" value="PX domain"/>
    <property type="match status" value="1"/>
</dbReference>
<evidence type="ECO:0000313" key="19">
    <source>
        <dbReference type="Proteomes" id="UP000225706"/>
    </source>
</evidence>
<dbReference type="PROSITE" id="PS51285">
    <property type="entry name" value="AGC_KINASE_CTER"/>
    <property type="match status" value="1"/>
</dbReference>
<dbReference type="EMBL" id="LSMT01000251">
    <property type="protein sequence ID" value="PFX22098.1"/>
    <property type="molecule type" value="Genomic_DNA"/>
</dbReference>
<dbReference type="PROSITE" id="PS50195">
    <property type="entry name" value="PX"/>
    <property type="match status" value="1"/>
</dbReference>
<evidence type="ECO:0000256" key="9">
    <source>
        <dbReference type="ARBA" id="ARBA00022840"/>
    </source>
</evidence>
<keyword evidence="9 11" id="KW-0067">ATP-binding</keyword>
<feature type="region of interest" description="Disordered" evidence="12">
    <location>
        <begin position="721"/>
        <end position="747"/>
    </location>
</feature>
<reference evidence="19" key="1">
    <citation type="journal article" date="2017" name="bioRxiv">
        <title>Comparative analysis of the genomes of Stylophora pistillata and Acropora digitifera provides evidence for extensive differences between species of corals.</title>
        <authorList>
            <person name="Voolstra C.R."/>
            <person name="Li Y."/>
            <person name="Liew Y.J."/>
            <person name="Baumgarten S."/>
            <person name="Zoccola D."/>
            <person name="Flot J.-F."/>
            <person name="Tambutte S."/>
            <person name="Allemand D."/>
            <person name="Aranda M."/>
        </authorList>
    </citation>
    <scope>NUCLEOTIDE SEQUENCE [LARGE SCALE GENOMIC DNA]</scope>
</reference>
<dbReference type="PROSITE" id="PS51203">
    <property type="entry name" value="CS"/>
    <property type="match status" value="1"/>
</dbReference>
<comment type="subcellular location">
    <subcellularLocation>
        <location evidence="1 10">Cytoplasm</location>
    </subcellularLocation>
</comment>
<feature type="compositionally biased region" description="Polar residues" evidence="12">
    <location>
        <begin position="725"/>
        <end position="739"/>
    </location>
</feature>
<evidence type="ECO:0000256" key="3">
    <source>
        <dbReference type="ARBA" id="ARBA00022490"/>
    </source>
</evidence>
<evidence type="ECO:0000256" key="8">
    <source>
        <dbReference type="ARBA" id="ARBA00022777"/>
    </source>
</evidence>
<dbReference type="PROSITE" id="PS50878">
    <property type="entry name" value="RT_POL"/>
    <property type="match status" value="1"/>
</dbReference>
<dbReference type="Pfam" id="PF00787">
    <property type="entry name" value="PX"/>
    <property type="match status" value="1"/>
</dbReference>
<evidence type="ECO:0000256" key="5">
    <source>
        <dbReference type="ARBA" id="ARBA00022553"/>
    </source>
</evidence>
<dbReference type="CDD" id="cd05575">
    <property type="entry name" value="STKc_SGK"/>
    <property type="match status" value="1"/>
</dbReference>
<keyword evidence="19" id="KW-1185">Reference proteome</keyword>
<dbReference type="GO" id="GO:0005524">
    <property type="term" value="F:ATP binding"/>
    <property type="evidence" value="ECO:0007669"/>
    <property type="project" value="UniProtKB-UniRule"/>
</dbReference>
<feature type="domain" description="Protein kinase" evidence="13">
    <location>
        <begin position="1347"/>
        <end position="1605"/>
    </location>
</feature>
<feature type="compositionally biased region" description="Basic and acidic residues" evidence="12">
    <location>
        <begin position="247"/>
        <end position="258"/>
    </location>
</feature>
<evidence type="ECO:0000259" key="16">
    <source>
        <dbReference type="PROSITE" id="PS51203"/>
    </source>
</evidence>
<keyword evidence="8 18" id="KW-0418">Kinase</keyword>
<dbReference type="FunFam" id="1.10.510.10:FF:000065">
    <property type="entry name" value="Non-specific serine/threonine protein kinase"/>
    <property type="match status" value="1"/>
</dbReference>
<evidence type="ECO:0000259" key="15">
    <source>
        <dbReference type="PROSITE" id="PS50878"/>
    </source>
</evidence>
<dbReference type="SUPFAM" id="SSF56672">
    <property type="entry name" value="DNA/RNA polymerases"/>
    <property type="match status" value="1"/>
</dbReference>
<feature type="domain" description="CS" evidence="16">
    <location>
        <begin position="507"/>
        <end position="607"/>
    </location>
</feature>
<feature type="domain" description="PX" evidence="14">
    <location>
        <begin position="873"/>
        <end position="986"/>
    </location>
</feature>
<evidence type="ECO:0000256" key="4">
    <source>
        <dbReference type="ARBA" id="ARBA00022527"/>
    </source>
</evidence>
<keyword evidence="3 10" id="KW-0963">Cytoplasm</keyword>
<evidence type="ECO:0000256" key="11">
    <source>
        <dbReference type="PROSITE-ProRule" id="PRU10141"/>
    </source>
</evidence>
<dbReference type="Pfam" id="PF00069">
    <property type="entry name" value="Pkinase"/>
    <property type="match status" value="1"/>
</dbReference>
<dbReference type="InterPro" id="IPR008978">
    <property type="entry name" value="HSP20-like_chaperone"/>
</dbReference>
<evidence type="ECO:0000313" key="18">
    <source>
        <dbReference type="EMBL" id="PFX22098.1"/>
    </source>
</evidence>
<dbReference type="InterPro" id="IPR000477">
    <property type="entry name" value="RT_dom"/>
</dbReference>
<dbReference type="InterPro" id="IPR001683">
    <property type="entry name" value="PX_dom"/>
</dbReference>
<organism evidence="18 19">
    <name type="scientific">Stylophora pistillata</name>
    <name type="common">Smooth cauliflower coral</name>
    <dbReference type="NCBI Taxonomy" id="50429"/>
    <lineage>
        <taxon>Eukaryota</taxon>
        <taxon>Metazoa</taxon>
        <taxon>Cnidaria</taxon>
        <taxon>Anthozoa</taxon>
        <taxon>Hexacorallia</taxon>
        <taxon>Scleractinia</taxon>
        <taxon>Astrocoeniina</taxon>
        <taxon>Pocilloporidae</taxon>
        <taxon>Stylophora</taxon>
    </lineage>
</organism>
<protein>
    <recommendedName>
        <fullName evidence="10">Protein kintoun</fullName>
    </recommendedName>
    <alternativeName>
        <fullName evidence="10">Dynein assembly factor 2, axonemal homolog</fullName>
    </alternativeName>
</protein>
<dbReference type="GO" id="GO:0070286">
    <property type="term" value="P:axonemal dynein complex assembly"/>
    <property type="evidence" value="ECO:0007669"/>
    <property type="project" value="UniProtKB-UniRule"/>
</dbReference>
<keyword evidence="4" id="KW-0723">Serine/threonine-protein kinase</keyword>
<comment type="similarity">
    <text evidence="10">Belongs to the PIH1 family. Kintoun subfamily.</text>
</comment>
<dbReference type="CDD" id="cd01650">
    <property type="entry name" value="RT_nLTR_like"/>
    <property type="match status" value="1"/>
</dbReference>
<dbReference type="PROSITE" id="PS00107">
    <property type="entry name" value="PROTEIN_KINASE_ATP"/>
    <property type="match status" value="1"/>
</dbReference>
<dbReference type="PROSITE" id="PS00108">
    <property type="entry name" value="PROTEIN_KINASE_ST"/>
    <property type="match status" value="1"/>
</dbReference>
<accession>A0A2B4S0K6</accession>
<dbReference type="InterPro" id="IPR017892">
    <property type="entry name" value="Pkinase_C"/>
</dbReference>
<dbReference type="InterPro" id="IPR034727">
    <property type="entry name" value="Kintoun"/>
</dbReference>
<dbReference type="InterPro" id="IPR000961">
    <property type="entry name" value="AGC-kinase_C"/>
</dbReference>
<keyword evidence="6" id="KW-0808">Transferase</keyword>
<comment type="similarity">
    <text evidence="2">Belongs to the protein kinase superfamily. AGC Ser/Thr protein kinase family.</text>
</comment>
<evidence type="ECO:0000256" key="7">
    <source>
        <dbReference type="ARBA" id="ARBA00022741"/>
    </source>
</evidence>
<dbReference type="InterPro" id="IPR000719">
    <property type="entry name" value="Prot_kinase_dom"/>
</dbReference>
<dbReference type="InterPro" id="IPR043502">
    <property type="entry name" value="DNA/RNA_pol_sf"/>
</dbReference>
<dbReference type="STRING" id="50429.A0A2B4S0K6"/>
<dbReference type="Gene3D" id="3.30.200.20">
    <property type="entry name" value="Phosphorylase Kinase, domain 1"/>
    <property type="match status" value="1"/>
</dbReference>
<dbReference type="InterPro" id="IPR012981">
    <property type="entry name" value="PIH1_N"/>
</dbReference>
<dbReference type="InterPro" id="IPR041442">
    <property type="entry name" value="PIH1D1/2/3_CS-like"/>
</dbReference>
<dbReference type="Pfam" id="PF00078">
    <property type="entry name" value="RVT_1"/>
    <property type="match status" value="1"/>
</dbReference>
<feature type="domain" description="Reverse transcriptase" evidence="15">
    <location>
        <begin position="1005"/>
        <end position="1252"/>
    </location>
</feature>
<dbReference type="SMART" id="SM00133">
    <property type="entry name" value="S_TK_X"/>
    <property type="match status" value="1"/>
</dbReference>
<dbReference type="PANTHER" id="PTHR24351">
    <property type="entry name" value="RIBOSOMAL PROTEIN S6 KINASE"/>
    <property type="match status" value="1"/>
</dbReference>
<comment type="function">
    <text evidence="10">Required for cytoplasmic pre-assembly of axonemal dyneins, thereby playing a central role in motility in cilia and flagella. Involved in pre-assembly of dynein arm complexes in the cytoplasm before intraflagellar transport loads them for the ciliary compartment.</text>
</comment>
<dbReference type="InterPro" id="IPR036871">
    <property type="entry name" value="PX_dom_sf"/>
</dbReference>
<dbReference type="HAMAP" id="MF_03069">
    <property type="entry name" value="Kintoun"/>
    <property type="match status" value="1"/>
</dbReference>
<gene>
    <name evidence="18" type="primary">SGK1</name>
    <name evidence="18" type="ORF">AWC38_SpisGene13385</name>
</gene>
<feature type="binding site" evidence="11">
    <location>
        <position position="1385"/>
    </location>
    <ligand>
        <name>ATP</name>
        <dbReference type="ChEBI" id="CHEBI:30616"/>
    </ligand>
</feature>
<dbReference type="InterPro" id="IPR017441">
    <property type="entry name" value="Protein_kinase_ATP_BS"/>
</dbReference>
<evidence type="ECO:0000256" key="10">
    <source>
        <dbReference type="HAMAP-Rule" id="MF_03069"/>
    </source>
</evidence>
<feature type="region of interest" description="Disordered" evidence="12">
    <location>
        <begin position="774"/>
        <end position="877"/>
    </location>
</feature>
<evidence type="ECO:0000259" key="17">
    <source>
        <dbReference type="PROSITE" id="PS51285"/>
    </source>
</evidence>
<comment type="caution">
    <text evidence="18">The sequence shown here is derived from an EMBL/GenBank/DDBJ whole genome shotgun (WGS) entry which is preliminary data.</text>
</comment>
<dbReference type="GO" id="GO:0004674">
    <property type="term" value="F:protein serine/threonine kinase activity"/>
    <property type="evidence" value="ECO:0007669"/>
    <property type="project" value="UniProtKB-KW"/>
</dbReference>
<evidence type="ECO:0000256" key="1">
    <source>
        <dbReference type="ARBA" id="ARBA00004496"/>
    </source>
</evidence>
<dbReference type="SUPFAM" id="SSF56112">
    <property type="entry name" value="Protein kinase-like (PK-like)"/>
    <property type="match status" value="1"/>
</dbReference>
<dbReference type="Proteomes" id="UP000225706">
    <property type="component" value="Unassembled WGS sequence"/>
</dbReference>
<dbReference type="SUPFAM" id="SSF49764">
    <property type="entry name" value="HSP20-like chaperones"/>
    <property type="match status" value="1"/>
</dbReference>
<evidence type="ECO:0000256" key="6">
    <source>
        <dbReference type="ARBA" id="ARBA00022679"/>
    </source>
</evidence>
<evidence type="ECO:0000259" key="14">
    <source>
        <dbReference type="PROSITE" id="PS50195"/>
    </source>
</evidence>
<dbReference type="InterPro" id="IPR011009">
    <property type="entry name" value="Kinase-like_dom_sf"/>
</dbReference>
<dbReference type="PROSITE" id="PS50011">
    <property type="entry name" value="PROTEIN_KINASE_DOM"/>
    <property type="match status" value="1"/>
</dbReference>
<name>A0A2B4S0K6_STYPI</name>
<evidence type="ECO:0000256" key="12">
    <source>
        <dbReference type="SAM" id="MobiDB-lite"/>
    </source>
</evidence>
<keyword evidence="7 11" id="KW-0547">Nucleotide-binding</keyword>
<dbReference type="Gene3D" id="3.30.1520.10">
    <property type="entry name" value="Phox-like domain"/>
    <property type="match status" value="1"/>
</dbReference>
<feature type="compositionally biased region" description="Basic and acidic residues" evidence="12">
    <location>
        <begin position="827"/>
        <end position="840"/>
    </location>
</feature>
<evidence type="ECO:0000259" key="13">
    <source>
        <dbReference type="PROSITE" id="PS50011"/>
    </source>
</evidence>
<evidence type="ECO:0000256" key="2">
    <source>
        <dbReference type="ARBA" id="ARBA00009903"/>
    </source>
</evidence>
<dbReference type="SMART" id="SM00312">
    <property type="entry name" value="PX"/>
    <property type="match status" value="1"/>
</dbReference>
<dbReference type="InterPro" id="IPR008271">
    <property type="entry name" value="Ser/Thr_kinase_AS"/>
</dbReference>
<dbReference type="GO" id="GO:0035091">
    <property type="term" value="F:phosphatidylinositol binding"/>
    <property type="evidence" value="ECO:0007669"/>
    <property type="project" value="InterPro"/>
</dbReference>
<dbReference type="Gene3D" id="1.10.510.10">
    <property type="entry name" value="Transferase(Phosphotransferase) domain 1"/>
    <property type="match status" value="1"/>
</dbReference>
<keyword evidence="5" id="KW-0597">Phosphoprotein</keyword>
<dbReference type="FunFam" id="3.30.200.20:FF:000030">
    <property type="entry name" value="Non-specific serine/threonine protein kinase"/>
    <property type="match status" value="1"/>
</dbReference>
<feature type="domain" description="AGC-kinase C-terminal" evidence="17">
    <location>
        <begin position="1606"/>
        <end position="1683"/>
    </location>
</feature>
<dbReference type="InterPro" id="IPR007052">
    <property type="entry name" value="CS_dom"/>
</dbReference>